<protein>
    <submittedName>
        <fullName evidence="1">DUF1643 domain-containing protein</fullName>
    </submittedName>
</protein>
<proteinExistence type="predicted"/>
<dbReference type="RefSeq" id="WP_207035858.1">
    <property type="nucleotide sequence ID" value="NZ_JAFLNL010000010.1"/>
</dbReference>
<dbReference type="EMBL" id="JAFLNL010000010">
    <property type="protein sequence ID" value="MBO0355605.1"/>
    <property type="molecule type" value="Genomic_DNA"/>
</dbReference>
<dbReference type="InterPro" id="IPR012441">
    <property type="entry name" value="DUF1643"/>
</dbReference>
<accession>A0ABS3G858</accession>
<organism evidence="1 2">
    <name type="scientific">Flagellimonas aurea</name>
    <dbReference type="NCBI Taxonomy" id="2915619"/>
    <lineage>
        <taxon>Bacteria</taxon>
        <taxon>Pseudomonadati</taxon>
        <taxon>Bacteroidota</taxon>
        <taxon>Flavobacteriia</taxon>
        <taxon>Flavobacteriales</taxon>
        <taxon>Flavobacteriaceae</taxon>
        <taxon>Flagellimonas</taxon>
    </lineage>
</organism>
<name>A0ABS3G858_9FLAO</name>
<keyword evidence="2" id="KW-1185">Reference proteome</keyword>
<evidence type="ECO:0000313" key="2">
    <source>
        <dbReference type="Proteomes" id="UP000664044"/>
    </source>
</evidence>
<evidence type="ECO:0000313" key="1">
    <source>
        <dbReference type="EMBL" id="MBO0355605.1"/>
    </source>
</evidence>
<dbReference type="Proteomes" id="UP000664044">
    <property type="component" value="Unassembled WGS sequence"/>
</dbReference>
<gene>
    <name evidence="1" type="ORF">J0656_16420</name>
</gene>
<comment type="caution">
    <text evidence="1">The sequence shown here is derived from an EMBL/GenBank/DDBJ whole genome shotgun (WGS) entry which is preliminary data.</text>
</comment>
<reference evidence="1 2" key="1">
    <citation type="submission" date="2021-03" db="EMBL/GenBank/DDBJ databases">
        <title>Muricauda lutimaris sp. nov. and Muricauda ruestringensis sp. nov, two marine members of the Flavobacteriaceae isolated from deep sea sediments of Western Pacific.</title>
        <authorList>
            <person name="Zhao S."/>
            <person name="Liu R."/>
        </authorList>
    </citation>
    <scope>NUCLEOTIDE SEQUENCE [LARGE SCALE GENOMIC DNA]</scope>
    <source>
        <strain evidence="1 2">BC31-1-A7</strain>
    </source>
</reference>
<sequence length="177" mass="20665">MIYDTYKWIYENDQKDDIRYVLGTKGNKPLLCFGINPSTAKPDDLDNTLKSVERLALSNGFDSWIMMNIYPQRATDPNDMHKIFNAEIHSKNLAFIEQILSIKNITIWAAWGTLIEKRNYLNDCLLDIYDISKKYNCNWINIGNKSKKGHPHHPLYLSSTERIMKFNIVEYISGLKK</sequence>
<dbReference type="Pfam" id="PF07799">
    <property type="entry name" value="DUF1643"/>
    <property type="match status" value="1"/>
</dbReference>